<accession>A0A1B4XZ38</accession>
<dbReference type="Pfam" id="PF05481">
    <property type="entry name" value="Myco_19_kDa"/>
    <property type="match status" value="1"/>
</dbReference>
<keyword evidence="2" id="KW-0732">Signal</keyword>
<protein>
    <submittedName>
        <fullName evidence="6">Lipoprotein</fullName>
    </submittedName>
</protein>
<dbReference type="PROSITE" id="PS51257">
    <property type="entry name" value="PROKAR_LIPOPROTEIN"/>
    <property type="match status" value="1"/>
</dbReference>
<dbReference type="Proteomes" id="UP000218067">
    <property type="component" value="Chromosome"/>
</dbReference>
<dbReference type="InterPro" id="IPR008691">
    <property type="entry name" value="LpqH"/>
</dbReference>
<proteinExistence type="predicted"/>
<dbReference type="RefSeq" id="WP_096369816.1">
    <property type="nucleotide sequence ID" value="NZ_AP017624.1"/>
</dbReference>
<dbReference type="GO" id="GO:0016020">
    <property type="term" value="C:membrane"/>
    <property type="evidence" value="ECO:0007669"/>
    <property type="project" value="InterPro"/>
</dbReference>
<organism evidence="6 7">
    <name type="scientific">Mycobacterium ulcerans subsp. shinshuense</name>
    <dbReference type="NCBI Taxonomy" id="1124626"/>
    <lineage>
        <taxon>Bacteria</taxon>
        <taxon>Bacillati</taxon>
        <taxon>Actinomycetota</taxon>
        <taxon>Actinomycetes</taxon>
        <taxon>Mycobacteriales</taxon>
        <taxon>Mycobacteriaceae</taxon>
        <taxon>Mycobacterium</taxon>
        <taxon>Mycobacterium ulcerans group</taxon>
    </lineage>
</organism>
<evidence type="ECO:0000313" key="7">
    <source>
        <dbReference type="Proteomes" id="UP000218067"/>
    </source>
</evidence>
<evidence type="ECO:0000256" key="2">
    <source>
        <dbReference type="ARBA" id="ARBA00022729"/>
    </source>
</evidence>
<evidence type="ECO:0000256" key="1">
    <source>
        <dbReference type="ARBA" id="ARBA00022475"/>
    </source>
</evidence>
<keyword evidence="3" id="KW-0472">Membrane</keyword>
<dbReference type="EMBL" id="AP017624">
    <property type="protein sequence ID" value="BAV40074.1"/>
    <property type="molecule type" value="Genomic_DNA"/>
</dbReference>
<dbReference type="AlphaFoldDB" id="A0A1B4XZ38"/>
<keyword evidence="5 6" id="KW-0449">Lipoprotein</keyword>
<evidence type="ECO:0000256" key="3">
    <source>
        <dbReference type="ARBA" id="ARBA00023136"/>
    </source>
</evidence>
<name>A0A1B4XZ38_MYCUL</name>
<keyword evidence="4" id="KW-0564">Palmitate</keyword>
<evidence type="ECO:0000313" key="6">
    <source>
        <dbReference type="EMBL" id="BAV40074.1"/>
    </source>
</evidence>
<sequence length="140" mass="14621">MRNPIKLAFVCLLASAGLTGCGSSSGSQLASTASMTVNGADVQPRVVRCTQIEWYRTIQIGDQASGVRVLIDQGARPMIAKSVRITNLGGFTGMYAQGDGGDAGLHFSDGRFTITGNADGYNTDKPAEPTTAAFRISVNC</sequence>
<dbReference type="GeneID" id="93435399"/>
<keyword evidence="1" id="KW-1003">Cell membrane</keyword>
<evidence type="ECO:0000256" key="4">
    <source>
        <dbReference type="ARBA" id="ARBA00023139"/>
    </source>
</evidence>
<gene>
    <name evidence="6" type="ORF">SHTP_0730</name>
</gene>
<reference evidence="6 7" key="1">
    <citation type="submission" date="2016-08" db="EMBL/GenBank/DDBJ databases">
        <title>Complete genome sequence of Mycobacterium shinshuense, a subspecies of M. ulcerans.</title>
        <authorList>
            <person name="Yoshida M."/>
            <person name="Ogura Y."/>
            <person name="Hayashi T."/>
            <person name="Hoshino Y."/>
        </authorList>
    </citation>
    <scope>NUCLEOTIDE SEQUENCE [LARGE SCALE GENOMIC DNA]</scope>
    <source>
        <strain evidence="7">ATCC 33728</strain>
    </source>
</reference>
<evidence type="ECO:0000256" key="5">
    <source>
        <dbReference type="ARBA" id="ARBA00023288"/>
    </source>
</evidence>